<dbReference type="Proteomes" id="UP000177111">
    <property type="component" value="Unassembled WGS sequence"/>
</dbReference>
<evidence type="ECO:0000313" key="2">
    <source>
        <dbReference type="EMBL" id="OGN30899.1"/>
    </source>
</evidence>
<keyword evidence="1" id="KW-0812">Transmembrane</keyword>
<evidence type="ECO:0000313" key="3">
    <source>
        <dbReference type="Proteomes" id="UP000177111"/>
    </source>
</evidence>
<gene>
    <name evidence="2" type="ORF">A3I96_01300</name>
</gene>
<proteinExistence type="predicted"/>
<protein>
    <recommendedName>
        <fullName evidence="4">DUF5673 domain-containing protein</fullName>
    </recommendedName>
</protein>
<evidence type="ECO:0000256" key="1">
    <source>
        <dbReference type="SAM" id="Phobius"/>
    </source>
</evidence>
<accession>A0A1F8H2B9</accession>
<keyword evidence="1" id="KW-0472">Membrane</keyword>
<sequence>MIEIIDLRNKKTEEAPKIVEPKKYETSISWTVEERANFRKSFLFSIFLIVFGIVLFFLINNILFSIVLTLGGIVLILSNTKKENKINICINTLGVEINERMYTYAKIKSFWIDYIPGRTGELSLEIKKWYMPYLRISLDSTNPLEIRHLMIEYVPEKKHEPSTVDIILKRLGM</sequence>
<comment type="caution">
    <text evidence="2">The sequence shown here is derived from an EMBL/GenBank/DDBJ whole genome shotgun (WGS) entry which is preliminary data.</text>
</comment>
<keyword evidence="1" id="KW-1133">Transmembrane helix</keyword>
<feature type="transmembrane region" description="Helical" evidence="1">
    <location>
        <begin position="44"/>
        <end position="77"/>
    </location>
</feature>
<dbReference type="EMBL" id="MGKT01000007">
    <property type="protein sequence ID" value="OGN30899.1"/>
    <property type="molecule type" value="Genomic_DNA"/>
</dbReference>
<dbReference type="AlphaFoldDB" id="A0A1F8H2B9"/>
<reference evidence="2 3" key="1">
    <citation type="journal article" date="2016" name="Nat. Commun.">
        <title>Thousands of microbial genomes shed light on interconnected biogeochemical processes in an aquifer system.</title>
        <authorList>
            <person name="Anantharaman K."/>
            <person name="Brown C.T."/>
            <person name="Hug L.A."/>
            <person name="Sharon I."/>
            <person name="Castelle C.J."/>
            <person name="Probst A.J."/>
            <person name="Thomas B.C."/>
            <person name="Singh A."/>
            <person name="Wilkins M.J."/>
            <person name="Karaoz U."/>
            <person name="Brodie E.L."/>
            <person name="Williams K.H."/>
            <person name="Hubbard S.S."/>
            <person name="Banfield J.F."/>
        </authorList>
    </citation>
    <scope>NUCLEOTIDE SEQUENCE [LARGE SCALE GENOMIC DNA]</scope>
</reference>
<name>A0A1F8H2B9_9BACT</name>
<organism evidence="2 3">
    <name type="scientific">Candidatus Yanofskybacteria bacterium RIFCSPLOWO2_02_FULL_44_18</name>
    <dbReference type="NCBI Taxonomy" id="1802705"/>
    <lineage>
        <taxon>Bacteria</taxon>
        <taxon>Candidatus Yanofskyibacteriota</taxon>
    </lineage>
</organism>
<evidence type="ECO:0008006" key="4">
    <source>
        <dbReference type="Google" id="ProtNLM"/>
    </source>
</evidence>